<dbReference type="OrthoDB" id="3539877at2759"/>
<dbReference type="AlphaFoldDB" id="A0A2J6PRR7"/>
<name>A0A2J6PRR7_9HELO</name>
<proteinExistence type="predicted"/>
<sequence length="402" mass="44586">MPPSGSDSNPWYFGNEMTVDECRGWRPSDAGSSANGSTDNSGKPPASDGQPRPEPNATSGPNRHPSTQKHNCTSWTRQEHRDSFQSLTEEVSEKSYIFSNGGHSPMPGPASSHEYQISGLLDHIIPGRDIPRSISDQQYRTNLEAWYIRISNDSPEVKPQVYAPRTGAISSDPNEGLSGPSGPRDQQGPEVRHKKSKKQHALVTKSQDAEHRQLDLEPEPGEDADTDDEPSQEPRWNAKDDLPIGSWHMVRPTSQSPVYPTLYDESAPIEMISKSGTLQEPNLGDLSPRIDVTLVRFMLRHTLLHIITHSSSTGTVQPWRPGPGVFMYYHIRKRCQTQWSDLSSIVVRDGVIYLRSTSGTHLPPICSSEWGSIEAECGSRMSLEQSGMLDLQLAMSAAWKKP</sequence>
<feature type="region of interest" description="Disordered" evidence="1">
    <location>
        <begin position="165"/>
        <end position="250"/>
    </location>
</feature>
<evidence type="ECO:0000313" key="2">
    <source>
        <dbReference type="EMBL" id="PMD16724.1"/>
    </source>
</evidence>
<protein>
    <submittedName>
        <fullName evidence="2">Uncharacterized protein</fullName>
    </submittedName>
</protein>
<feature type="compositionally biased region" description="Polar residues" evidence="1">
    <location>
        <begin position="30"/>
        <end position="41"/>
    </location>
</feature>
<evidence type="ECO:0000313" key="3">
    <source>
        <dbReference type="Proteomes" id="UP000235672"/>
    </source>
</evidence>
<organism evidence="2 3">
    <name type="scientific">Hyaloscypha hepaticicola</name>
    <dbReference type="NCBI Taxonomy" id="2082293"/>
    <lineage>
        <taxon>Eukaryota</taxon>
        <taxon>Fungi</taxon>
        <taxon>Dikarya</taxon>
        <taxon>Ascomycota</taxon>
        <taxon>Pezizomycotina</taxon>
        <taxon>Leotiomycetes</taxon>
        <taxon>Helotiales</taxon>
        <taxon>Hyaloscyphaceae</taxon>
        <taxon>Hyaloscypha</taxon>
    </lineage>
</organism>
<dbReference type="Proteomes" id="UP000235672">
    <property type="component" value="Unassembled WGS sequence"/>
</dbReference>
<keyword evidence="3" id="KW-1185">Reference proteome</keyword>
<feature type="compositionally biased region" description="Acidic residues" evidence="1">
    <location>
        <begin position="216"/>
        <end position="231"/>
    </location>
</feature>
<accession>A0A2J6PRR7</accession>
<feature type="compositionally biased region" description="Polar residues" evidence="1">
    <location>
        <begin position="56"/>
        <end position="76"/>
    </location>
</feature>
<gene>
    <name evidence="2" type="ORF">NA56DRAFT_752984</name>
</gene>
<evidence type="ECO:0000256" key="1">
    <source>
        <dbReference type="SAM" id="MobiDB-lite"/>
    </source>
</evidence>
<dbReference type="EMBL" id="KZ613504">
    <property type="protein sequence ID" value="PMD16724.1"/>
    <property type="molecule type" value="Genomic_DNA"/>
</dbReference>
<feature type="region of interest" description="Disordered" evidence="1">
    <location>
        <begin position="21"/>
        <end position="115"/>
    </location>
</feature>
<reference evidence="2 3" key="1">
    <citation type="submission" date="2016-05" db="EMBL/GenBank/DDBJ databases">
        <title>A degradative enzymes factory behind the ericoid mycorrhizal symbiosis.</title>
        <authorList>
            <consortium name="DOE Joint Genome Institute"/>
            <person name="Martino E."/>
            <person name="Morin E."/>
            <person name="Grelet G."/>
            <person name="Kuo A."/>
            <person name="Kohler A."/>
            <person name="Daghino S."/>
            <person name="Barry K."/>
            <person name="Choi C."/>
            <person name="Cichocki N."/>
            <person name="Clum A."/>
            <person name="Copeland A."/>
            <person name="Hainaut M."/>
            <person name="Haridas S."/>
            <person name="Labutti K."/>
            <person name="Lindquist E."/>
            <person name="Lipzen A."/>
            <person name="Khouja H.-R."/>
            <person name="Murat C."/>
            <person name="Ohm R."/>
            <person name="Olson A."/>
            <person name="Spatafora J."/>
            <person name="Veneault-Fourrey C."/>
            <person name="Henrissat B."/>
            <person name="Grigoriev I."/>
            <person name="Martin F."/>
            <person name="Perotto S."/>
        </authorList>
    </citation>
    <scope>NUCLEOTIDE SEQUENCE [LARGE SCALE GENOMIC DNA]</scope>
    <source>
        <strain evidence="2 3">UAMH 7357</strain>
    </source>
</reference>